<protein>
    <submittedName>
        <fullName evidence="3">Uncharacterized protein</fullName>
    </submittedName>
</protein>
<dbReference type="EMBL" id="JAAMPI010000027">
    <property type="protein sequence ID" value="KAF4637315.1"/>
    <property type="molecule type" value="Genomic_DNA"/>
</dbReference>
<organism evidence="3 4">
    <name type="scientific">Cudoniella acicularis</name>
    <dbReference type="NCBI Taxonomy" id="354080"/>
    <lineage>
        <taxon>Eukaryota</taxon>
        <taxon>Fungi</taxon>
        <taxon>Dikarya</taxon>
        <taxon>Ascomycota</taxon>
        <taxon>Pezizomycotina</taxon>
        <taxon>Leotiomycetes</taxon>
        <taxon>Helotiales</taxon>
        <taxon>Tricladiaceae</taxon>
        <taxon>Cudoniella</taxon>
    </lineage>
</organism>
<evidence type="ECO:0000313" key="3">
    <source>
        <dbReference type="EMBL" id="KAF4637315.1"/>
    </source>
</evidence>
<feature type="region of interest" description="Disordered" evidence="1">
    <location>
        <begin position="27"/>
        <end position="46"/>
    </location>
</feature>
<keyword evidence="4" id="KW-1185">Reference proteome</keyword>
<evidence type="ECO:0000256" key="1">
    <source>
        <dbReference type="SAM" id="MobiDB-lite"/>
    </source>
</evidence>
<feature type="signal peptide" evidence="2">
    <location>
        <begin position="1"/>
        <end position="18"/>
    </location>
</feature>
<reference evidence="3 4" key="1">
    <citation type="submission" date="2020-03" db="EMBL/GenBank/DDBJ databases">
        <title>Draft Genome Sequence of Cudoniella acicularis.</title>
        <authorList>
            <person name="Buettner E."/>
            <person name="Kellner H."/>
        </authorList>
    </citation>
    <scope>NUCLEOTIDE SEQUENCE [LARGE SCALE GENOMIC DNA]</scope>
    <source>
        <strain evidence="3 4">DSM 108380</strain>
    </source>
</reference>
<evidence type="ECO:0000256" key="2">
    <source>
        <dbReference type="SAM" id="SignalP"/>
    </source>
</evidence>
<dbReference type="Proteomes" id="UP000566819">
    <property type="component" value="Unassembled WGS sequence"/>
</dbReference>
<comment type="caution">
    <text evidence="3">The sequence shown here is derived from an EMBL/GenBank/DDBJ whole genome shotgun (WGS) entry which is preliminary data.</text>
</comment>
<feature type="compositionally biased region" description="Polar residues" evidence="1">
    <location>
        <begin position="37"/>
        <end position="46"/>
    </location>
</feature>
<sequence length="223" mass="22312">MRSSSVLLYSVLAFTASATYDYDAGSDDTAGADCSESESAPSSTPLILTLPQTSTPLPQSIVSSTANVVSPTLTSTTSIFTPILTEFSTVQITITSCSANVPCTETTAQSVATPPAPPVSSAPTAVSVSVPVVPVPASSSVPVSSPVVQAPTPSYALSNGTTASVTQAPKASGFLSTKIGTAAPAPTKPVPTTSTVPVSGGEAVRMGWASLMTEEVAKDDRGN</sequence>
<dbReference type="AlphaFoldDB" id="A0A8H4RYA5"/>
<evidence type="ECO:0000313" key="4">
    <source>
        <dbReference type="Proteomes" id="UP000566819"/>
    </source>
</evidence>
<feature type="chain" id="PRO_5034533991" evidence="2">
    <location>
        <begin position="19"/>
        <end position="223"/>
    </location>
</feature>
<name>A0A8H4RYA5_9HELO</name>
<keyword evidence="2" id="KW-0732">Signal</keyword>
<gene>
    <name evidence="3" type="ORF">G7Y89_g764</name>
</gene>
<accession>A0A8H4RYA5</accession>
<proteinExistence type="predicted"/>